<name>A0A9Y1BMZ5_9ARCH</name>
<dbReference type="AlphaFoldDB" id="A0A9Y1BMZ5"/>
<reference evidence="1" key="1">
    <citation type="journal article" date="2022" name="Nat. Microbiol.">
        <title>Unique mobile elements and scalable gene flow at the prokaryote-eukaryote boundary revealed by circularized Asgard archaea genomes.</title>
        <authorList>
            <person name="Wu F."/>
            <person name="Speth D.R."/>
            <person name="Philosof A."/>
            <person name="Cremiere A."/>
            <person name="Narayanan A."/>
            <person name="Barco R.A."/>
            <person name="Connon S.A."/>
            <person name="Amend J.P."/>
            <person name="Antoshechkin I.A."/>
            <person name="Orphan V.J."/>
        </authorList>
    </citation>
    <scope>NUCLEOTIDE SEQUENCE</scope>
    <source>
        <strain evidence="1">PM71</strain>
    </source>
</reference>
<dbReference type="EMBL" id="CP084166">
    <property type="protein sequence ID" value="UJG42003.1"/>
    <property type="molecule type" value="Genomic_DNA"/>
</dbReference>
<organism evidence="1">
    <name type="scientific">Candidatus Heimdallarchaeum aukensis</name>
    <dbReference type="NCBI Taxonomy" id="2876573"/>
    <lineage>
        <taxon>Archaea</taxon>
        <taxon>Promethearchaeati</taxon>
        <taxon>Candidatus Heimdallarchaeota</taxon>
        <taxon>Candidatus Heimdallarchaeia (ex Rinke et al. 2021) (nom. nud.)</taxon>
        <taxon>Candidatus Heimdallarchaeales</taxon>
        <taxon>Candidatus Heimdallarchaeaceae</taxon>
        <taxon>Candidatus Heimdallarchaeum</taxon>
    </lineage>
</organism>
<protein>
    <submittedName>
        <fullName evidence="1">Uncharacterized protein</fullName>
    </submittedName>
</protein>
<accession>A0A9Y1BMZ5</accession>
<proteinExistence type="predicted"/>
<sequence>MNSLDFKDIINPLVAVLTYNAEIGKCEIKVENVRTNRELEEIEKNFNRLSYDFLEWVKRYNEITIFKGSFRATYIKFYNMLLLFVSRLENSGFEIRPVIKKFLEEFARKLVDDYISKNLSSSRIKSFLEIEKLDKEILKSEIVKTFTRMKMDPSALLEKLSKEKKEEGVQEIYIQDQKKRRKEILSEYQKSEQFELVPSVNNIHMTAEIIESANKKAIISLLFTVIKGCKSPSAAAYIYPMEGRTIGELYAGDLEEHKILYVLEAISEHPKAINEMLQSKEDLKMLDAGIVQIILEDLTEGKILIGITTNKDDVFNVGYKIKIAKFIIKQFGF</sequence>
<dbReference type="Proteomes" id="UP001201020">
    <property type="component" value="Chromosome"/>
</dbReference>
<evidence type="ECO:0000313" key="1">
    <source>
        <dbReference type="EMBL" id="UJG42003.1"/>
    </source>
</evidence>
<gene>
    <name evidence="1" type="ORF">K9W45_05930</name>
</gene>